<dbReference type="EMBL" id="ASGP02000003">
    <property type="protein sequence ID" value="KAH9516868.1"/>
    <property type="molecule type" value="Genomic_DNA"/>
</dbReference>
<keyword evidence="3" id="KW-1185">Reference proteome</keyword>
<evidence type="ECO:0000313" key="3">
    <source>
        <dbReference type="Proteomes" id="UP000790347"/>
    </source>
</evidence>
<sequence length="76" mass="7365">MGPELGSGVGVEGGGGGGDGDDDSGVGSDLGVSVDLGAVAPPPLAPTRIRISCHLKQIWKKTLSVSTSATTSSSLT</sequence>
<dbReference type="AlphaFoldDB" id="A0A922L3B4"/>
<comment type="caution">
    <text evidence="2">The sequence shown here is derived from an EMBL/GenBank/DDBJ whole genome shotgun (WGS) entry which is preliminary data.</text>
</comment>
<reference evidence="2" key="2">
    <citation type="journal article" date="2022" name="Res Sq">
        <title>Comparative Genomics Reveals Insights into the Divergent Evolution of Astigmatic Mites and Household Pest Adaptations.</title>
        <authorList>
            <person name="Xiong Q."/>
            <person name="Wan A.T.-Y."/>
            <person name="Liu X.-Y."/>
            <person name="Fung C.S.-H."/>
            <person name="Xiao X."/>
            <person name="Malainual N."/>
            <person name="Hou J."/>
            <person name="Wang L."/>
            <person name="Wang M."/>
            <person name="Yang K."/>
            <person name="Cui Y."/>
            <person name="Leung E."/>
            <person name="Nong W."/>
            <person name="Shin S.-K."/>
            <person name="Au S."/>
            <person name="Jeong K.Y."/>
            <person name="Chew F.T."/>
            <person name="Hui J."/>
            <person name="Leung T.F."/>
            <person name="Tungtrongchitr A."/>
            <person name="Zhong N."/>
            <person name="Liu Z."/>
            <person name="Tsui S."/>
        </authorList>
    </citation>
    <scope>NUCLEOTIDE SEQUENCE</scope>
    <source>
        <strain evidence="2">Derf</strain>
        <tissue evidence="2">Whole organism</tissue>
    </source>
</reference>
<accession>A0A922L3B4</accession>
<feature type="region of interest" description="Disordered" evidence="1">
    <location>
        <begin position="1"/>
        <end position="44"/>
    </location>
</feature>
<evidence type="ECO:0000256" key="1">
    <source>
        <dbReference type="SAM" id="MobiDB-lite"/>
    </source>
</evidence>
<feature type="compositionally biased region" description="Low complexity" evidence="1">
    <location>
        <begin position="25"/>
        <end position="37"/>
    </location>
</feature>
<organism evidence="2 3">
    <name type="scientific">Dermatophagoides farinae</name>
    <name type="common">American house dust mite</name>
    <dbReference type="NCBI Taxonomy" id="6954"/>
    <lineage>
        <taxon>Eukaryota</taxon>
        <taxon>Metazoa</taxon>
        <taxon>Ecdysozoa</taxon>
        <taxon>Arthropoda</taxon>
        <taxon>Chelicerata</taxon>
        <taxon>Arachnida</taxon>
        <taxon>Acari</taxon>
        <taxon>Acariformes</taxon>
        <taxon>Sarcoptiformes</taxon>
        <taxon>Astigmata</taxon>
        <taxon>Psoroptidia</taxon>
        <taxon>Analgoidea</taxon>
        <taxon>Pyroglyphidae</taxon>
        <taxon>Dermatophagoidinae</taxon>
        <taxon>Dermatophagoides</taxon>
    </lineage>
</organism>
<evidence type="ECO:0000313" key="2">
    <source>
        <dbReference type="EMBL" id="KAH9516868.1"/>
    </source>
</evidence>
<reference evidence="2" key="1">
    <citation type="submission" date="2013-05" db="EMBL/GenBank/DDBJ databases">
        <authorList>
            <person name="Yim A.K.Y."/>
            <person name="Chan T.F."/>
            <person name="Ji K.M."/>
            <person name="Liu X.Y."/>
            <person name="Zhou J.W."/>
            <person name="Li R.Q."/>
            <person name="Yang K.Y."/>
            <person name="Li J."/>
            <person name="Li M."/>
            <person name="Law P.T.W."/>
            <person name="Wu Y.L."/>
            <person name="Cai Z.L."/>
            <person name="Qin H."/>
            <person name="Bao Y."/>
            <person name="Leung R.K.K."/>
            <person name="Ng P.K.S."/>
            <person name="Zou J."/>
            <person name="Zhong X.J."/>
            <person name="Ran P.X."/>
            <person name="Zhong N.S."/>
            <person name="Liu Z.G."/>
            <person name="Tsui S.K.W."/>
        </authorList>
    </citation>
    <scope>NUCLEOTIDE SEQUENCE</scope>
    <source>
        <strain evidence="2">Derf</strain>
        <tissue evidence="2">Whole organism</tissue>
    </source>
</reference>
<protein>
    <submittedName>
        <fullName evidence="2">Uncharacterized protein</fullName>
    </submittedName>
</protein>
<dbReference type="Proteomes" id="UP000790347">
    <property type="component" value="Unassembled WGS sequence"/>
</dbReference>
<proteinExistence type="predicted"/>
<name>A0A922L3B4_DERFA</name>
<gene>
    <name evidence="2" type="ORF">DERF_007585</name>
</gene>
<feature type="compositionally biased region" description="Gly residues" evidence="1">
    <location>
        <begin position="1"/>
        <end position="18"/>
    </location>
</feature>